<evidence type="ECO:0000313" key="1">
    <source>
        <dbReference type="EMBL" id="CAG4973426.1"/>
    </source>
</evidence>
<comment type="caution">
    <text evidence="1">The sequence shown here is derived from an EMBL/GenBank/DDBJ whole genome shotgun (WGS) entry which is preliminary data.</text>
</comment>
<dbReference type="EMBL" id="CAJQZP010000637">
    <property type="protein sequence ID" value="CAG4973426.1"/>
    <property type="molecule type" value="Genomic_DNA"/>
</dbReference>
<sequence>MGHLSEIPKRFEIKGGNAAEAEFKKYLNDISDLAKKANVTVKYKVKVEVSKPQKKRFPRKEWTSKAKSKKYNVPLKKKNIKLSNLEIMLRKHLETIASKVSNDEDHVQATTEKNRQVFTTKQNWYGKYKPLISHVRTNYTKIIKPVRKKVITLTV</sequence>
<organism evidence="1 2">
    <name type="scientific">Parnassius apollo</name>
    <name type="common">Apollo butterfly</name>
    <name type="synonym">Papilio apollo</name>
    <dbReference type="NCBI Taxonomy" id="110799"/>
    <lineage>
        <taxon>Eukaryota</taxon>
        <taxon>Metazoa</taxon>
        <taxon>Ecdysozoa</taxon>
        <taxon>Arthropoda</taxon>
        <taxon>Hexapoda</taxon>
        <taxon>Insecta</taxon>
        <taxon>Pterygota</taxon>
        <taxon>Neoptera</taxon>
        <taxon>Endopterygota</taxon>
        <taxon>Lepidoptera</taxon>
        <taxon>Glossata</taxon>
        <taxon>Ditrysia</taxon>
        <taxon>Papilionoidea</taxon>
        <taxon>Papilionidae</taxon>
        <taxon>Parnassiinae</taxon>
        <taxon>Parnassini</taxon>
        <taxon>Parnassius</taxon>
        <taxon>Parnassius</taxon>
    </lineage>
</organism>
<proteinExistence type="predicted"/>
<dbReference type="AlphaFoldDB" id="A0A8S3WP79"/>
<gene>
    <name evidence="1" type="ORF">PAPOLLO_LOCUS8751</name>
</gene>
<keyword evidence="2" id="KW-1185">Reference proteome</keyword>
<name>A0A8S3WP79_PARAO</name>
<accession>A0A8S3WP79</accession>
<reference evidence="1" key="1">
    <citation type="submission" date="2021-04" db="EMBL/GenBank/DDBJ databases">
        <authorList>
            <person name="Tunstrom K."/>
        </authorList>
    </citation>
    <scope>NUCLEOTIDE SEQUENCE</scope>
</reference>
<evidence type="ECO:0000313" key="2">
    <source>
        <dbReference type="Proteomes" id="UP000691718"/>
    </source>
</evidence>
<protein>
    <submittedName>
        <fullName evidence="1">(apollo) hypothetical protein</fullName>
    </submittedName>
</protein>
<dbReference type="OrthoDB" id="6912918at2759"/>
<dbReference type="Proteomes" id="UP000691718">
    <property type="component" value="Unassembled WGS sequence"/>
</dbReference>